<comment type="caution">
    <text evidence="1">The sequence shown here is derived from an EMBL/GenBank/DDBJ whole genome shotgun (WGS) entry which is preliminary data.</text>
</comment>
<evidence type="ECO:0000313" key="1">
    <source>
        <dbReference type="EMBL" id="MPC77165.1"/>
    </source>
</evidence>
<organism evidence="1 2">
    <name type="scientific">Portunus trituberculatus</name>
    <name type="common">Swimming crab</name>
    <name type="synonym">Neptunus trituberculatus</name>
    <dbReference type="NCBI Taxonomy" id="210409"/>
    <lineage>
        <taxon>Eukaryota</taxon>
        <taxon>Metazoa</taxon>
        <taxon>Ecdysozoa</taxon>
        <taxon>Arthropoda</taxon>
        <taxon>Crustacea</taxon>
        <taxon>Multicrustacea</taxon>
        <taxon>Malacostraca</taxon>
        <taxon>Eumalacostraca</taxon>
        <taxon>Eucarida</taxon>
        <taxon>Decapoda</taxon>
        <taxon>Pleocyemata</taxon>
        <taxon>Brachyura</taxon>
        <taxon>Eubrachyura</taxon>
        <taxon>Portunoidea</taxon>
        <taxon>Portunidae</taxon>
        <taxon>Portuninae</taxon>
        <taxon>Portunus</taxon>
    </lineage>
</organism>
<dbReference type="Proteomes" id="UP000324222">
    <property type="component" value="Unassembled WGS sequence"/>
</dbReference>
<gene>
    <name evidence="1" type="ORF">E2C01_071612</name>
</gene>
<protein>
    <submittedName>
        <fullName evidence="1">Uncharacterized protein</fullName>
    </submittedName>
</protein>
<keyword evidence="2" id="KW-1185">Reference proteome</keyword>
<dbReference type="AlphaFoldDB" id="A0A5B7I4W0"/>
<proteinExistence type="predicted"/>
<evidence type="ECO:0000313" key="2">
    <source>
        <dbReference type="Proteomes" id="UP000324222"/>
    </source>
</evidence>
<sequence>MEHPTRIPDRLGDTPKILDLFLTSNSSAYDLSKRRCLWRFASTSWGNPRRYYADFPRNDYCFRVRDPSLCSERITEVMVSGIEAYIPHAFS</sequence>
<name>A0A5B7I4W0_PORTR</name>
<accession>A0A5B7I4W0</accession>
<dbReference type="EMBL" id="VSRR010045170">
    <property type="protein sequence ID" value="MPC77165.1"/>
    <property type="molecule type" value="Genomic_DNA"/>
</dbReference>
<reference evidence="1 2" key="1">
    <citation type="submission" date="2019-05" db="EMBL/GenBank/DDBJ databases">
        <title>Another draft genome of Portunus trituberculatus and its Hox gene families provides insights of decapod evolution.</title>
        <authorList>
            <person name="Jeong J.-H."/>
            <person name="Song I."/>
            <person name="Kim S."/>
            <person name="Choi T."/>
            <person name="Kim D."/>
            <person name="Ryu S."/>
            <person name="Kim W."/>
        </authorList>
    </citation>
    <scope>NUCLEOTIDE SEQUENCE [LARGE SCALE GENOMIC DNA]</scope>
    <source>
        <tissue evidence="1">Muscle</tissue>
    </source>
</reference>